<name>A0A7W9GLR2_9ACTN</name>
<dbReference type="Proteomes" id="UP000542813">
    <property type="component" value="Unassembled WGS sequence"/>
</dbReference>
<sequence length="53" mass="5989">MTKVTPYHSSNPTDPDVYHWHDNCPAGSQIPARNKVSGKGYGNRPCRLCERMD</sequence>
<reference evidence="1 2" key="1">
    <citation type="submission" date="2020-08" db="EMBL/GenBank/DDBJ databases">
        <title>Sequencing the genomes of 1000 actinobacteria strains.</title>
        <authorList>
            <person name="Klenk H.-P."/>
        </authorList>
    </citation>
    <scope>NUCLEOTIDE SEQUENCE [LARGE SCALE GENOMIC DNA]</scope>
    <source>
        <strain evidence="1 2">DSM 102122</strain>
    </source>
</reference>
<protein>
    <submittedName>
        <fullName evidence="1">Uncharacterized protein</fullName>
    </submittedName>
</protein>
<comment type="caution">
    <text evidence="1">The sequence shown here is derived from an EMBL/GenBank/DDBJ whole genome shotgun (WGS) entry which is preliminary data.</text>
</comment>
<evidence type="ECO:0000313" key="1">
    <source>
        <dbReference type="EMBL" id="MBB5785993.1"/>
    </source>
</evidence>
<gene>
    <name evidence="1" type="ORF">HD601_000568</name>
</gene>
<accession>A0A7W9GLR2</accession>
<organism evidence="1 2">
    <name type="scientific">Jiangella mangrovi</name>
    <dbReference type="NCBI Taxonomy" id="1524084"/>
    <lineage>
        <taxon>Bacteria</taxon>
        <taxon>Bacillati</taxon>
        <taxon>Actinomycetota</taxon>
        <taxon>Actinomycetes</taxon>
        <taxon>Jiangellales</taxon>
        <taxon>Jiangellaceae</taxon>
        <taxon>Jiangella</taxon>
    </lineage>
</organism>
<dbReference type="AlphaFoldDB" id="A0A7W9GLR2"/>
<dbReference type="EMBL" id="JACHMM010000001">
    <property type="protein sequence ID" value="MBB5785993.1"/>
    <property type="molecule type" value="Genomic_DNA"/>
</dbReference>
<proteinExistence type="predicted"/>
<dbReference type="RefSeq" id="WP_184819142.1">
    <property type="nucleotide sequence ID" value="NZ_JACHMM010000001.1"/>
</dbReference>
<evidence type="ECO:0000313" key="2">
    <source>
        <dbReference type="Proteomes" id="UP000542813"/>
    </source>
</evidence>
<keyword evidence="2" id="KW-1185">Reference proteome</keyword>